<keyword evidence="1" id="KW-0732">Signal</keyword>
<evidence type="ECO:0000313" key="4">
    <source>
        <dbReference type="Proteomes" id="UP001327560"/>
    </source>
</evidence>
<feature type="domain" description="RNase H type-1" evidence="2">
    <location>
        <begin position="293"/>
        <end position="412"/>
    </location>
</feature>
<dbReference type="Pfam" id="PF13456">
    <property type="entry name" value="RVT_3"/>
    <property type="match status" value="1"/>
</dbReference>
<proteinExistence type="predicted"/>
<dbReference type="Proteomes" id="UP001327560">
    <property type="component" value="Chromosome 7"/>
</dbReference>
<feature type="signal peptide" evidence="1">
    <location>
        <begin position="1"/>
        <end position="33"/>
    </location>
</feature>
<reference evidence="3 4" key="1">
    <citation type="submission" date="2023-10" db="EMBL/GenBank/DDBJ databases">
        <title>Chromosome-scale genome assembly provides insights into flower coloration mechanisms of Canna indica.</title>
        <authorList>
            <person name="Li C."/>
        </authorList>
    </citation>
    <scope>NUCLEOTIDE SEQUENCE [LARGE SCALE GENOMIC DNA]</scope>
    <source>
        <tissue evidence="3">Flower</tissue>
    </source>
</reference>
<dbReference type="PANTHER" id="PTHR47723:SF24">
    <property type="entry name" value="RNASE H TYPE-1 DOMAIN-CONTAINING PROTEIN"/>
    <property type="match status" value="1"/>
</dbReference>
<keyword evidence="4" id="KW-1185">Reference proteome</keyword>
<dbReference type="GO" id="GO:0003676">
    <property type="term" value="F:nucleic acid binding"/>
    <property type="evidence" value="ECO:0007669"/>
    <property type="project" value="InterPro"/>
</dbReference>
<accession>A0AAQ3KRU8</accession>
<organism evidence="3 4">
    <name type="scientific">Canna indica</name>
    <name type="common">Indian-shot</name>
    <dbReference type="NCBI Taxonomy" id="4628"/>
    <lineage>
        <taxon>Eukaryota</taxon>
        <taxon>Viridiplantae</taxon>
        <taxon>Streptophyta</taxon>
        <taxon>Embryophyta</taxon>
        <taxon>Tracheophyta</taxon>
        <taxon>Spermatophyta</taxon>
        <taxon>Magnoliopsida</taxon>
        <taxon>Liliopsida</taxon>
        <taxon>Zingiberales</taxon>
        <taxon>Cannaceae</taxon>
        <taxon>Canna</taxon>
    </lineage>
</organism>
<dbReference type="Gene3D" id="3.30.420.10">
    <property type="entry name" value="Ribonuclease H-like superfamily/Ribonuclease H"/>
    <property type="match status" value="1"/>
</dbReference>
<protein>
    <submittedName>
        <fullName evidence="3">Retrovirus-related Pol polyprotein LINE-1</fullName>
    </submittedName>
</protein>
<evidence type="ECO:0000313" key="3">
    <source>
        <dbReference type="EMBL" id="WOL13175.1"/>
    </source>
</evidence>
<dbReference type="Gene3D" id="3.60.10.10">
    <property type="entry name" value="Endonuclease/exonuclease/phosphatase"/>
    <property type="match status" value="1"/>
</dbReference>
<dbReference type="GO" id="GO:0004523">
    <property type="term" value="F:RNA-DNA hybrid ribonuclease activity"/>
    <property type="evidence" value="ECO:0007669"/>
    <property type="project" value="InterPro"/>
</dbReference>
<dbReference type="SUPFAM" id="SSF53098">
    <property type="entry name" value="Ribonuclease H-like"/>
    <property type="match status" value="1"/>
</dbReference>
<dbReference type="PANTHER" id="PTHR47723">
    <property type="entry name" value="OS05G0353850 PROTEIN"/>
    <property type="match status" value="1"/>
</dbReference>
<dbReference type="InterPro" id="IPR044730">
    <property type="entry name" value="RNase_H-like_dom_plant"/>
</dbReference>
<gene>
    <name evidence="3" type="ORF">Cni_G21944</name>
</gene>
<dbReference type="SUPFAM" id="SSF56219">
    <property type="entry name" value="DNase I-like"/>
    <property type="match status" value="1"/>
</dbReference>
<dbReference type="InterPro" id="IPR036691">
    <property type="entry name" value="Endo/exonu/phosph_ase_sf"/>
</dbReference>
<dbReference type="InterPro" id="IPR053151">
    <property type="entry name" value="RNase_H-like"/>
</dbReference>
<dbReference type="CDD" id="cd06222">
    <property type="entry name" value="RNase_H_like"/>
    <property type="match status" value="1"/>
</dbReference>
<dbReference type="InterPro" id="IPR002156">
    <property type="entry name" value="RNaseH_domain"/>
</dbReference>
<sequence length="430" mass="48514">MLGAFVEGLHKNIYALTCLNILLACFFLQETHLSEVNSLDFVRSLGRDWEGISVSSNGASGGLLLVWRIALVKVHVVSKSACIINSIVQYLNNAPWLLSGIYANTNPIIRNKFWNDIGALDLNDILWLMISDFNCITNECDKFGGSSFIDQTARDSLIVNFSSDEIASAVKFLGSGKSPGPDGFTEEFFKTYWDIISVNLHDAFKYFYDYETLPVGWNDTCLVFISKNNNPKTIKDYRLIVLRNVTYRILAKVLAVIAITADYADNSISEGNKYDINSGNNWSPPPKGIFKWNVDASISTHADFGSYSVICKNFKGEIVYAVARINHNNSVLVNEGLAVNLVMKNAAKLNMKHNIIESDSKLFIDMCNNYSRIDWCVKNIIDDIKFIAGKFDNVTFKFAIREANKAVDWLAIQARRLERNLIWEEDWPLI</sequence>
<name>A0AAQ3KRU8_9LILI</name>
<evidence type="ECO:0000256" key="1">
    <source>
        <dbReference type="SAM" id="SignalP"/>
    </source>
</evidence>
<evidence type="ECO:0000259" key="2">
    <source>
        <dbReference type="Pfam" id="PF13456"/>
    </source>
</evidence>
<dbReference type="InterPro" id="IPR012337">
    <property type="entry name" value="RNaseH-like_sf"/>
</dbReference>
<dbReference type="EMBL" id="CP136896">
    <property type="protein sequence ID" value="WOL13175.1"/>
    <property type="molecule type" value="Genomic_DNA"/>
</dbReference>
<dbReference type="AlphaFoldDB" id="A0AAQ3KRU8"/>
<feature type="chain" id="PRO_5042850966" evidence="1">
    <location>
        <begin position="34"/>
        <end position="430"/>
    </location>
</feature>
<dbReference type="InterPro" id="IPR036397">
    <property type="entry name" value="RNaseH_sf"/>
</dbReference>